<name>A0A8X7CK90_9ARAC</name>
<dbReference type="InterPro" id="IPR013216">
    <property type="entry name" value="Methyltransf_11"/>
</dbReference>
<dbReference type="AlphaFoldDB" id="A0A8X7CK90"/>
<dbReference type="InterPro" id="IPR029063">
    <property type="entry name" value="SAM-dependent_MTases_sf"/>
</dbReference>
<keyword evidence="3" id="KW-1185">Reference proteome</keyword>
<evidence type="ECO:0000313" key="2">
    <source>
        <dbReference type="EMBL" id="GFY70521.1"/>
    </source>
</evidence>
<evidence type="ECO:0000313" key="3">
    <source>
        <dbReference type="Proteomes" id="UP000886998"/>
    </source>
</evidence>
<dbReference type="Pfam" id="PF08241">
    <property type="entry name" value="Methyltransf_11"/>
    <property type="match status" value="1"/>
</dbReference>
<gene>
    <name evidence="2" type="ORF">TNIN_188941</name>
</gene>
<feature type="domain" description="Methyltransferase type 11" evidence="1">
    <location>
        <begin position="1"/>
        <end position="67"/>
    </location>
</feature>
<accession>A0A8X7CK90</accession>
<dbReference type="Gene3D" id="3.40.50.150">
    <property type="entry name" value="Vaccinia Virus protein VP39"/>
    <property type="match status" value="1"/>
</dbReference>
<dbReference type="SUPFAM" id="SSF53335">
    <property type="entry name" value="S-adenosyl-L-methionine-dependent methyltransferases"/>
    <property type="match status" value="1"/>
</dbReference>
<reference evidence="2" key="1">
    <citation type="submission" date="2020-08" db="EMBL/GenBank/DDBJ databases">
        <title>Multicomponent nature underlies the extraordinary mechanical properties of spider dragline silk.</title>
        <authorList>
            <person name="Kono N."/>
            <person name="Nakamura H."/>
            <person name="Mori M."/>
            <person name="Yoshida Y."/>
            <person name="Ohtoshi R."/>
            <person name="Malay A.D."/>
            <person name="Moran D.A.P."/>
            <person name="Tomita M."/>
            <person name="Numata K."/>
            <person name="Arakawa K."/>
        </authorList>
    </citation>
    <scope>NUCLEOTIDE SEQUENCE</scope>
</reference>
<dbReference type="Proteomes" id="UP000886998">
    <property type="component" value="Unassembled WGS sequence"/>
</dbReference>
<proteinExistence type="predicted"/>
<dbReference type="GO" id="GO:0008757">
    <property type="term" value="F:S-adenosylmethionine-dependent methyltransferase activity"/>
    <property type="evidence" value="ECO:0007669"/>
    <property type="project" value="InterPro"/>
</dbReference>
<sequence length="202" mass="23675">MVELAQRRNFHPKIRYSVANIEDWSTIKHWKGQITKMVSVYCFHWLTDQRKGFQNVYHLLNPGGQAAILIVTGTPLASAVSEMQNNPKWNNFLKGIDTYIKGYNHSKFNTSFYSKILGEIGFEILHCKREVKNDVFVSEKQYRDFFTSICVSTSHIPVDRKKEFLNEFFETLDRHNGRNVNELPVHRGRIMELVIRKPVNKI</sequence>
<protein>
    <recommendedName>
        <fullName evidence="1">Methyltransferase type 11 domain-containing protein</fullName>
    </recommendedName>
</protein>
<comment type="caution">
    <text evidence="2">The sequence shown here is derived from an EMBL/GenBank/DDBJ whole genome shotgun (WGS) entry which is preliminary data.</text>
</comment>
<organism evidence="2 3">
    <name type="scientific">Trichonephila inaurata madagascariensis</name>
    <dbReference type="NCBI Taxonomy" id="2747483"/>
    <lineage>
        <taxon>Eukaryota</taxon>
        <taxon>Metazoa</taxon>
        <taxon>Ecdysozoa</taxon>
        <taxon>Arthropoda</taxon>
        <taxon>Chelicerata</taxon>
        <taxon>Arachnida</taxon>
        <taxon>Araneae</taxon>
        <taxon>Araneomorphae</taxon>
        <taxon>Entelegynae</taxon>
        <taxon>Araneoidea</taxon>
        <taxon>Nephilidae</taxon>
        <taxon>Trichonephila</taxon>
        <taxon>Trichonephila inaurata</taxon>
    </lineage>
</organism>
<dbReference type="EMBL" id="BMAV01018319">
    <property type="protein sequence ID" value="GFY70521.1"/>
    <property type="molecule type" value="Genomic_DNA"/>
</dbReference>
<evidence type="ECO:0000259" key="1">
    <source>
        <dbReference type="Pfam" id="PF08241"/>
    </source>
</evidence>
<dbReference type="OrthoDB" id="6484799at2759"/>